<feature type="compositionally biased region" description="Polar residues" evidence="1">
    <location>
        <begin position="29"/>
        <end position="38"/>
    </location>
</feature>
<reference evidence="2" key="2">
    <citation type="submission" date="2025-09" db="UniProtKB">
        <authorList>
            <consortium name="Ensembl"/>
        </authorList>
    </citation>
    <scope>IDENTIFICATION</scope>
</reference>
<reference evidence="2" key="1">
    <citation type="submission" date="2025-08" db="UniProtKB">
        <authorList>
            <consortium name="Ensembl"/>
        </authorList>
    </citation>
    <scope>IDENTIFICATION</scope>
</reference>
<feature type="compositionally biased region" description="Polar residues" evidence="1">
    <location>
        <begin position="1"/>
        <end position="22"/>
    </location>
</feature>
<sequence>MSGRQVSRSNTYNHLSQPNNLSFPPRTPGWTQYPNMNNGKGLRSRLPSGSELSTSSGQSGHSEQSFNSTTSSELPLGKICMGRPYTSKCVETSHLTRGPKVVKKPTCQRSSPHCLICTDRPSCPSSPTFLDQLIKGISYLDRSTNVFNNSSYPKALSLPQLAATYLERAANSLYLDQTEHLPPRSYSTPSTSTTAANQPPANNCLVPSTRDTKSLQCLGGSTGLNYQQRPNSQTFKVETPQRPGVKLPEIPLFGNGFFSLGRLPKFWEAIRSGWNAPVPTPKPEGWW</sequence>
<keyword evidence="3" id="KW-1185">Reference proteome</keyword>
<feature type="compositionally biased region" description="Low complexity" evidence="1">
    <location>
        <begin position="44"/>
        <end position="65"/>
    </location>
</feature>
<evidence type="ECO:0000256" key="1">
    <source>
        <dbReference type="SAM" id="MobiDB-lite"/>
    </source>
</evidence>
<organism evidence="2 3">
    <name type="scientific">Mus spicilegus</name>
    <name type="common">Mound-building mouse</name>
    <dbReference type="NCBI Taxonomy" id="10103"/>
    <lineage>
        <taxon>Eukaryota</taxon>
        <taxon>Metazoa</taxon>
        <taxon>Chordata</taxon>
        <taxon>Craniata</taxon>
        <taxon>Vertebrata</taxon>
        <taxon>Euteleostomi</taxon>
        <taxon>Mammalia</taxon>
        <taxon>Eutheria</taxon>
        <taxon>Euarchontoglires</taxon>
        <taxon>Glires</taxon>
        <taxon>Rodentia</taxon>
        <taxon>Myomorpha</taxon>
        <taxon>Muroidea</taxon>
        <taxon>Muridae</taxon>
        <taxon>Murinae</taxon>
        <taxon>Mus</taxon>
        <taxon>Mus</taxon>
    </lineage>
</organism>
<dbReference type="PANTHER" id="PTHR39226:SF1">
    <property type="entry name" value="RIKEN CDNA 1700013G24 GENE"/>
    <property type="match status" value="1"/>
</dbReference>
<name>A0A8C6IH77_MUSSI</name>
<evidence type="ECO:0000313" key="3">
    <source>
        <dbReference type="Proteomes" id="UP000694415"/>
    </source>
</evidence>
<dbReference type="GeneTree" id="ENSGT00390000004327"/>
<accession>A0A8C6IH77</accession>
<protein>
    <submittedName>
        <fullName evidence="2">RIKEN cDNA 1700013G24 gene</fullName>
    </submittedName>
</protein>
<feature type="compositionally biased region" description="Low complexity" evidence="1">
    <location>
        <begin position="187"/>
        <end position="203"/>
    </location>
</feature>
<dbReference type="Ensembl" id="ENSMSIT00000047176.1">
    <property type="protein sequence ID" value="ENSMSIP00000037395.1"/>
    <property type="gene ID" value="ENSMSIG00000031159.1"/>
</dbReference>
<dbReference type="Proteomes" id="UP000694415">
    <property type="component" value="Unplaced"/>
</dbReference>
<feature type="region of interest" description="Disordered" evidence="1">
    <location>
        <begin position="1"/>
        <end position="72"/>
    </location>
</feature>
<proteinExistence type="predicted"/>
<dbReference type="AlphaFoldDB" id="A0A8C6IH77"/>
<evidence type="ECO:0000313" key="2">
    <source>
        <dbReference type="Ensembl" id="ENSMSIP00000037395.1"/>
    </source>
</evidence>
<dbReference type="PANTHER" id="PTHR39226">
    <property type="entry name" value="RIKEN CDNA 1700013G24 GENE"/>
    <property type="match status" value="1"/>
</dbReference>
<feature type="region of interest" description="Disordered" evidence="1">
    <location>
        <begin position="180"/>
        <end position="206"/>
    </location>
</feature>